<name>A0AAD9VY43_PHOAM</name>
<accession>A0AAD9VY43</accession>
<evidence type="ECO:0000313" key="2">
    <source>
        <dbReference type="Proteomes" id="UP001265746"/>
    </source>
</evidence>
<dbReference type="EMBL" id="JAUJFL010000007">
    <property type="protein sequence ID" value="KAK2599465.1"/>
    <property type="molecule type" value="Genomic_DNA"/>
</dbReference>
<sequence length="394" mass="44076">MERELAPTADFEPLPAYESHDSAVLPAREQLLQEDSPSTESVDLIKQVVGFPVETTRKRFTEFDIFRHAITNQYQLLLLQKLKALHSHEYKTPVSTSPLNVEHFAQTCLSWILSEDVSQQETSIVSQLTGHVLGETLEGSLDHITISTFQDFVLATTLAYTAWRDQRNPSQRLSIQDLHRASYVTGSSLLQRLDDHLDPEALKEAPRPTLQALFLILFGTTLGVAYTTQVGGQSTANSADLMGKVLSESPTLYATMKERLCHLLADKLVVLVELLWAEVDTEAARTCILDGCLMGRWTQSGRFVWGNPMPHYIFPPRDQSLSWLVQRPGGMFQPTPQAAIMRCPEILGPLMPRMDAADRGKRRSMMVVGPTSHGQQMYARMRTHTGSDGPSLFV</sequence>
<dbReference type="AlphaFoldDB" id="A0AAD9VY43"/>
<comment type="caution">
    <text evidence="1">The sequence shown here is derived from an EMBL/GenBank/DDBJ whole genome shotgun (WGS) entry which is preliminary data.</text>
</comment>
<keyword evidence="2" id="KW-1185">Reference proteome</keyword>
<reference evidence="1" key="1">
    <citation type="submission" date="2023-06" db="EMBL/GenBank/DDBJ databases">
        <authorList>
            <person name="Noh H."/>
        </authorList>
    </citation>
    <scope>NUCLEOTIDE SEQUENCE</scope>
    <source>
        <strain evidence="1">DUCC20226</strain>
    </source>
</reference>
<protein>
    <submittedName>
        <fullName evidence="1">Uncharacterized protein</fullName>
    </submittedName>
</protein>
<gene>
    <name evidence="1" type="ORF">N8I77_011219</name>
</gene>
<proteinExistence type="predicted"/>
<evidence type="ECO:0000313" key="1">
    <source>
        <dbReference type="EMBL" id="KAK2599465.1"/>
    </source>
</evidence>
<dbReference type="Proteomes" id="UP001265746">
    <property type="component" value="Unassembled WGS sequence"/>
</dbReference>
<organism evidence="1 2">
    <name type="scientific">Phomopsis amygdali</name>
    <name type="common">Fusicoccum amygdali</name>
    <dbReference type="NCBI Taxonomy" id="1214568"/>
    <lineage>
        <taxon>Eukaryota</taxon>
        <taxon>Fungi</taxon>
        <taxon>Dikarya</taxon>
        <taxon>Ascomycota</taxon>
        <taxon>Pezizomycotina</taxon>
        <taxon>Sordariomycetes</taxon>
        <taxon>Sordariomycetidae</taxon>
        <taxon>Diaporthales</taxon>
        <taxon>Diaporthaceae</taxon>
        <taxon>Diaporthe</taxon>
    </lineage>
</organism>